<comment type="caution">
    <text evidence="2">The sequence shown here is derived from an EMBL/GenBank/DDBJ whole genome shotgun (WGS) entry which is preliminary data.</text>
</comment>
<protein>
    <submittedName>
        <fullName evidence="2">Uncharacterized protein</fullName>
    </submittedName>
</protein>
<keyword evidence="3" id="KW-1185">Reference proteome</keyword>
<proteinExistence type="predicted"/>
<accession>A0ABR1N3Z7</accession>
<dbReference type="Proteomes" id="UP001367316">
    <property type="component" value="Unassembled WGS sequence"/>
</dbReference>
<sequence length="175" mass="19136">MRRGPPSATRPHPLPGLRASTTPPTHPFLPTLDDAPVHGTAPPTRASERGLSRCPILMLLDFSFPLSFSRSPCPSVAVGLTTGTAFTKHGLPIDHSWSWLAAAPWMLDPESRRTVIRLGLWGWREGVCSRCLPTAVLRITLNAQRWGAVLPYSLSFASFLAPPRCWTHGPTVADR</sequence>
<evidence type="ECO:0000256" key="1">
    <source>
        <dbReference type="SAM" id="MobiDB-lite"/>
    </source>
</evidence>
<gene>
    <name evidence="2" type="ORF">JOL62DRAFT_149256</name>
</gene>
<evidence type="ECO:0000313" key="3">
    <source>
        <dbReference type="Proteomes" id="UP001367316"/>
    </source>
</evidence>
<evidence type="ECO:0000313" key="2">
    <source>
        <dbReference type="EMBL" id="KAK7609932.1"/>
    </source>
</evidence>
<organism evidence="2 3">
    <name type="scientific">Phyllosticta paracitricarpa</name>
    <dbReference type="NCBI Taxonomy" id="2016321"/>
    <lineage>
        <taxon>Eukaryota</taxon>
        <taxon>Fungi</taxon>
        <taxon>Dikarya</taxon>
        <taxon>Ascomycota</taxon>
        <taxon>Pezizomycotina</taxon>
        <taxon>Dothideomycetes</taxon>
        <taxon>Dothideomycetes incertae sedis</taxon>
        <taxon>Botryosphaeriales</taxon>
        <taxon>Phyllostictaceae</taxon>
        <taxon>Phyllosticta</taxon>
    </lineage>
</organism>
<name>A0ABR1N3Z7_9PEZI</name>
<reference evidence="2 3" key="1">
    <citation type="submission" date="2024-04" db="EMBL/GenBank/DDBJ databases">
        <title>Phyllosticta paracitricarpa is synonymous to the EU quarantine fungus P. citricarpa based on phylogenomic analyses.</title>
        <authorList>
            <consortium name="Lawrence Berkeley National Laboratory"/>
            <person name="Van ingen-buijs V.A."/>
            <person name="Van westerhoven A.C."/>
            <person name="Haridas S."/>
            <person name="Skiadas P."/>
            <person name="Martin F."/>
            <person name="Groenewald J.Z."/>
            <person name="Crous P.W."/>
            <person name="Seidl M.F."/>
        </authorList>
    </citation>
    <scope>NUCLEOTIDE SEQUENCE [LARGE SCALE GENOMIC DNA]</scope>
    <source>
        <strain evidence="2 3">CBS 141358</strain>
    </source>
</reference>
<dbReference type="EMBL" id="JBBPBF010000020">
    <property type="protein sequence ID" value="KAK7609932.1"/>
    <property type="molecule type" value="Genomic_DNA"/>
</dbReference>
<feature type="region of interest" description="Disordered" evidence="1">
    <location>
        <begin position="1"/>
        <end position="47"/>
    </location>
</feature>